<dbReference type="Pfam" id="PF00005">
    <property type="entry name" value="ABC_tran"/>
    <property type="match status" value="1"/>
</dbReference>
<keyword evidence="10" id="KW-0378">Hydrolase</keyword>
<dbReference type="EMBL" id="MCGI01000002">
    <property type="protein sequence ID" value="ODM11380.1"/>
    <property type="molecule type" value="Genomic_DNA"/>
</dbReference>
<keyword evidence="3" id="KW-0547">Nucleotide-binding</keyword>
<dbReference type="Gene3D" id="1.20.1560.10">
    <property type="entry name" value="ABC transporter type 1, transmembrane domain"/>
    <property type="match status" value="1"/>
</dbReference>
<dbReference type="RefSeq" id="WP_069156694.1">
    <property type="nucleotide sequence ID" value="NZ_DBGDOY010000030.1"/>
</dbReference>
<keyword evidence="5 7" id="KW-1133">Transmembrane helix</keyword>
<dbReference type="PROSITE" id="PS50929">
    <property type="entry name" value="ABC_TM1F"/>
    <property type="match status" value="1"/>
</dbReference>
<dbReference type="GO" id="GO:0015421">
    <property type="term" value="F:ABC-type oligopeptide transporter activity"/>
    <property type="evidence" value="ECO:0007669"/>
    <property type="project" value="TreeGrafter"/>
</dbReference>
<reference evidence="10 11" key="1">
    <citation type="submission" date="2016-07" db="EMBL/GenBank/DDBJ databases">
        <title>Characterization of isolates of Eisenbergiella tayi derived from blood cultures, using whole genome sequencing.</title>
        <authorList>
            <person name="Burdz T."/>
            <person name="Wiebe D."/>
            <person name="Huynh C."/>
            <person name="Bernard K."/>
        </authorList>
    </citation>
    <scope>NUCLEOTIDE SEQUENCE [LARGE SCALE GENOMIC DNA]</scope>
    <source>
        <strain evidence="10 11">NML 120489</strain>
    </source>
</reference>
<evidence type="ECO:0000313" key="10">
    <source>
        <dbReference type="EMBL" id="ODM11380.1"/>
    </source>
</evidence>
<evidence type="ECO:0000256" key="4">
    <source>
        <dbReference type="ARBA" id="ARBA00022840"/>
    </source>
</evidence>
<evidence type="ECO:0000256" key="7">
    <source>
        <dbReference type="SAM" id="Phobius"/>
    </source>
</evidence>
<dbReference type="InterPro" id="IPR011527">
    <property type="entry name" value="ABC1_TM_dom"/>
</dbReference>
<proteinExistence type="predicted"/>
<dbReference type="Gene3D" id="3.40.50.300">
    <property type="entry name" value="P-loop containing nucleotide triphosphate hydrolases"/>
    <property type="match status" value="1"/>
</dbReference>
<dbReference type="SUPFAM" id="SSF90123">
    <property type="entry name" value="ABC transporter transmembrane region"/>
    <property type="match status" value="1"/>
</dbReference>
<dbReference type="GO" id="GO:0005886">
    <property type="term" value="C:plasma membrane"/>
    <property type="evidence" value="ECO:0007669"/>
    <property type="project" value="UniProtKB-SubCell"/>
</dbReference>
<evidence type="ECO:0000313" key="11">
    <source>
        <dbReference type="Proteomes" id="UP000095003"/>
    </source>
</evidence>
<dbReference type="EC" id="3.6.3.-" evidence="10"/>
<feature type="domain" description="ABC transporter" evidence="8">
    <location>
        <begin position="348"/>
        <end position="585"/>
    </location>
</feature>
<dbReference type="GO" id="GO:0005524">
    <property type="term" value="F:ATP binding"/>
    <property type="evidence" value="ECO:0007669"/>
    <property type="project" value="UniProtKB-KW"/>
</dbReference>
<dbReference type="InterPro" id="IPR017871">
    <property type="entry name" value="ABC_transporter-like_CS"/>
</dbReference>
<dbReference type="SMART" id="SM00382">
    <property type="entry name" value="AAA"/>
    <property type="match status" value="1"/>
</dbReference>
<keyword evidence="4 10" id="KW-0067">ATP-binding</keyword>
<keyword evidence="6 7" id="KW-0472">Membrane</keyword>
<evidence type="ECO:0000256" key="3">
    <source>
        <dbReference type="ARBA" id="ARBA00022741"/>
    </source>
</evidence>
<dbReference type="Proteomes" id="UP000095003">
    <property type="component" value="Unassembled WGS sequence"/>
</dbReference>
<protein>
    <submittedName>
        <fullName evidence="10">Lipid A export ATP-binding/permease protein MsbA</fullName>
        <ecNumber evidence="10">3.6.3.-</ecNumber>
    </submittedName>
</protein>
<dbReference type="InterPro" id="IPR003439">
    <property type="entry name" value="ABC_transporter-like_ATP-bd"/>
</dbReference>
<dbReference type="PANTHER" id="PTHR43394">
    <property type="entry name" value="ATP-DEPENDENT PERMEASE MDL1, MITOCHONDRIAL"/>
    <property type="match status" value="1"/>
</dbReference>
<evidence type="ECO:0000256" key="6">
    <source>
        <dbReference type="ARBA" id="ARBA00023136"/>
    </source>
</evidence>
<evidence type="ECO:0000256" key="5">
    <source>
        <dbReference type="ARBA" id="ARBA00022989"/>
    </source>
</evidence>
<dbReference type="GO" id="GO:0016887">
    <property type="term" value="F:ATP hydrolysis activity"/>
    <property type="evidence" value="ECO:0007669"/>
    <property type="project" value="InterPro"/>
</dbReference>
<feature type="transmembrane region" description="Helical" evidence="7">
    <location>
        <begin position="20"/>
        <end position="51"/>
    </location>
</feature>
<keyword evidence="2 7" id="KW-0812">Transmembrane</keyword>
<name>A0A1E3ARR0_9FIRM</name>
<feature type="transmembrane region" description="Helical" evidence="7">
    <location>
        <begin position="63"/>
        <end position="84"/>
    </location>
</feature>
<evidence type="ECO:0000256" key="1">
    <source>
        <dbReference type="ARBA" id="ARBA00004651"/>
    </source>
</evidence>
<feature type="transmembrane region" description="Helical" evidence="7">
    <location>
        <begin position="251"/>
        <end position="276"/>
    </location>
</feature>
<gene>
    <name evidence="10" type="primary">msbA_8</name>
    <name evidence="10" type="ORF">BEH84_01989</name>
</gene>
<dbReference type="PROSITE" id="PS50893">
    <property type="entry name" value="ABC_TRANSPORTER_2"/>
    <property type="match status" value="1"/>
</dbReference>
<dbReference type="GeneID" id="93301067"/>
<dbReference type="InterPro" id="IPR027417">
    <property type="entry name" value="P-loop_NTPase"/>
</dbReference>
<evidence type="ECO:0000256" key="2">
    <source>
        <dbReference type="ARBA" id="ARBA00022692"/>
    </source>
</evidence>
<comment type="subcellular location">
    <subcellularLocation>
        <location evidence="1">Cell membrane</location>
        <topology evidence="1">Multi-pass membrane protein</topology>
    </subcellularLocation>
</comment>
<dbReference type="InterPro" id="IPR036640">
    <property type="entry name" value="ABC1_TM_sf"/>
</dbReference>
<dbReference type="InterPro" id="IPR039421">
    <property type="entry name" value="Type_1_exporter"/>
</dbReference>
<evidence type="ECO:0000259" key="8">
    <source>
        <dbReference type="PROSITE" id="PS50893"/>
    </source>
</evidence>
<feature type="domain" description="ABC transmembrane type-1" evidence="9">
    <location>
        <begin position="26"/>
        <end position="303"/>
    </location>
</feature>
<comment type="caution">
    <text evidence="10">The sequence shown here is derived from an EMBL/GenBank/DDBJ whole genome shotgun (WGS) entry which is preliminary data.</text>
</comment>
<dbReference type="PROSITE" id="PS00211">
    <property type="entry name" value="ABC_TRANSPORTER_1"/>
    <property type="match status" value="1"/>
</dbReference>
<feature type="transmembrane region" description="Helical" evidence="7">
    <location>
        <begin position="167"/>
        <end position="185"/>
    </location>
</feature>
<dbReference type="AlphaFoldDB" id="A0A1E3ARR0"/>
<organism evidence="10 11">
    <name type="scientific">Eisenbergiella tayi</name>
    <dbReference type="NCBI Taxonomy" id="1432052"/>
    <lineage>
        <taxon>Bacteria</taxon>
        <taxon>Bacillati</taxon>
        <taxon>Bacillota</taxon>
        <taxon>Clostridia</taxon>
        <taxon>Lachnospirales</taxon>
        <taxon>Lachnospiraceae</taxon>
        <taxon>Eisenbergiella</taxon>
    </lineage>
</organism>
<feature type="transmembrane region" description="Helical" evidence="7">
    <location>
        <begin position="288"/>
        <end position="307"/>
    </location>
</feature>
<dbReference type="InterPro" id="IPR003593">
    <property type="entry name" value="AAA+_ATPase"/>
</dbReference>
<accession>A0A1E3ARR0</accession>
<evidence type="ECO:0000259" key="9">
    <source>
        <dbReference type="PROSITE" id="PS50929"/>
    </source>
</evidence>
<dbReference type="PANTHER" id="PTHR43394:SF1">
    <property type="entry name" value="ATP-BINDING CASSETTE SUB-FAMILY B MEMBER 10, MITOCHONDRIAL"/>
    <property type="match status" value="1"/>
</dbReference>
<sequence length="596" mass="67984">MKIKKIIANNLYMIKCLLDIQASAIVGIIFVSVITTLIPVICNVVLLRYIINKLIIGNSLNKIFLVTIVVCVYILLTLIFSSLFKEYILPGAKERICSSILNRVNDKAVSLDISCYDNPLYYDELVWNMSAIEEKIDVIFDYLSKFPGYVANFILTSTVFTIIDKKLVILVLFTVFVTFIFNKPLAEANFNKENAIKSMRRKKQYIESVFKQYDYAQEIRLSNISSVLKREYNKNTKELQDVYRMKNKKVWIINFLQVYLSGYFMVNFVIVIYLGYQIIVKKNVNTGDFIAVFNGVNTLLSALYYLLGRFVTQIMESGYFIEKYRNFLSIEPSIKSGKKTINNGFQTLEFKNVSFSYNSKEEVLHRINFTIKRGEKIAIVGENGVGKSTLIKLVMRLYDVSAGQILLNGIDIREYDLVQYRKLMGVAFQNFQIYAAALGNNISGSVNYAPDRVMNVAKECGLYEIINKCVNGLETQMTKEFDDNGVILSGGEQQKIALARALYSNSELLILDEPSAALDPIAEQKLNKQLKNISNEKTVIYISHRLSSTVDADCIYVISNGQIVENGNHFKLLQKNGLYNKMWNFQAAKYVSNMGE</sequence>
<dbReference type="SUPFAM" id="SSF52540">
    <property type="entry name" value="P-loop containing nucleoside triphosphate hydrolases"/>
    <property type="match status" value="1"/>
</dbReference>